<dbReference type="AlphaFoldDB" id="E4RME7"/>
<dbReference type="EMBL" id="CP002304">
    <property type="protein sequence ID" value="ADQ14478.1"/>
    <property type="molecule type" value="Genomic_DNA"/>
</dbReference>
<accession>E4RME7</accession>
<keyword evidence="2" id="KW-1185">Reference proteome</keyword>
<organism evidence="1 2">
    <name type="scientific">Halanaerobium hydrogeniformans</name>
    <name type="common">Halanaerobium sp. (strain sapolanicus)</name>
    <dbReference type="NCBI Taxonomy" id="656519"/>
    <lineage>
        <taxon>Bacteria</taxon>
        <taxon>Bacillati</taxon>
        <taxon>Bacillota</taxon>
        <taxon>Clostridia</taxon>
        <taxon>Halanaerobiales</taxon>
        <taxon>Halanaerobiaceae</taxon>
        <taxon>Halanaerobium</taxon>
    </lineage>
</organism>
<sequence length="76" mass="8730">MVRKNEKFASDSILGIQIDNNICFKCIRVYKNGFTCDAFSEGIPREILNGSFDHRKNHPDDNGLKFKLNEFFAGED</sequence>
<evidence type="ECO:0000313" key="2">
    <source>
        <dbReference type="Proteomes" id="UP000007434"/>
    </source>
</evidence>
<gene>
    <name evidence="1" type="ordered locus">Halsa_1038</name>
</gene>
<protein>
    <submittedName>
        <fullName evidence="1">Uncharacterized protein</fullName>
    </submittedName>
</protein>
<dbReference type="Proteomes" id="UP000007434">
    <property type="component" value="Chromosome"/>
</dbReference>
<reference evidence="1 2" key="1">
    <citation type="submission" date="2010-11" db="EMBL/GenBank/DDBJ databases">
        <title>Complete sequence of Halanaerobium sp. sapolanicus.</title>
        <authorList>
            <consortium name="US DOE Joint Genome Institute"/>
            <person name="Lucas S."/>
            <person name="Copeland A."/>
            <person name="Lapidus A."/>
            <person name="Cheng J.-F."/>
            <person name="Bruce D."/>
            <person name="Goodwin L."/>
            <person name="Pitluck S."/>
            <person name="Davenport K."/>
            <person name="Detter J.C."/>
            <person name="Han C."/>
            <person name="Tapia R."/>
            <person name="Land M."/>
            <person name="Hauser L."/>
            <person name="Jeffries C."/>
            <person name="Kyrpides N."/>
            <person name="Ivanova N."/>
            <person name="Mikhailova N."/>
            <person name="Begemann M.B."/>
            <person name="Mormile M.R."/>
            <person name="Wall J.D."/>
            <person name="Elias D.A."/>
            <person name="Woyke T."/>
        </authorList>
    </citation>
    <scope>NUCLEOTIDE SEQUENCE [LARGE SCALE GENOMIC DNA]</scope>
    <source>
        <strain evidence="2">sapolanicus</strain>
    </source>
</reference>
<evidence type="ECO:0000313" key="1">
    <source>
        <dbReference type="EMBL" id="ADQ14478.1"/>
    </source>
</evidence>
<dbReference type="OrthoDB" id="1495537at2"/>
<proteinExistence type="predicted"/>
<name>E4RME7_HALHG</name>
<dbReference type="RefSeq" id="WP_013405566.1">
    <property type="nucleotide sequence ID" value="NC_014654.1"/>
</dbReference>
<reference evidence="1 2" key="2">
    <citation type="journal article" date="2011" name="J. Bacteriol.">
        <title>Complete Genome Sequence of the Haloalkaliphilic, Hydrogen Producing Halanaerobium hydrogenoformans.</title>
        <authorList>
            <person name="Brown S.D."/>
            <person name="Begemann M.B."/>
            <person name="Mormile M.R."/>
            <person name="Wall J.D."/>
            <person name="Han C.S."/>
            <person name="Goodwin L.A."/>
            <person name="Pitluck S."/>
            <person name="Land M.L."/>
            <person name="Hauser L.J."/>
            <person name="Elias D.A."/>
        </authorList>
    </citation>
    <scope>NUCLEOTIDE SEQUENCE [LARGE SCALE GENOMIC DNA]</scope>
    <source>
        <strain evidence="2">sapolanicus</strain>
    </source>
</reference>
<dbReference type="KEGG" id="has:Halsa_1038"/>
<dbReference type="HOGENOM" id="CLU_2649420_0_0_9"/>